<gene>
    <name evidence="2" type="ORF">J2S76_004416</name>
</gene>
<organism evidence="2 3">
    <name type="scientific">Ancylobacter vacuolatus</name>
    <dbReference type="NCBI Taxonomy" id="223389"/>
    <lineage>
        <taxon>Bacteria</taxon>
        <taxon>Pseudomonadati</taxon>
        <taxon>Pseudomonadota</taxon>
        <taxon>Alphaproteobacteria</taxon>
        <taxon>Hyphomicrobiales</taxon>
        <taxon>Xanthobacteraceae</taxon>
        <taxon>Ancylobacter</taxon>
    </lineage>
</organism>
<proteinExistence type="predicted"/>
<protein>
    <recommendedName>
        <fullName evidence="4">DUF2946 domain-containing protein</fullName>
    </recommendedName>
</protein>
<evidence type="ECO:0008006" key="4">
    <source>
        <dbReference type="Google" id="ProtNLM"/>
    </source>
</evidence>
<keyword evidence="3" id="KW-1185">Reference proteome</keyword>
<evidence type="ECO:0000256" key="1">
    <source>
        <dbReference type="SAM" id="Phobius"/>
    </source>
</evidence>
<dbReference type="Proteomes" id="UP001238467">
    <property type="component" value="Unassembled WGS sequence"/>
</dbReference>
<feature type="transmembrane region" description="Helical" evidence="1">
    <location>
        <begin position="12"/>
        <end position="34"/>
    </location>
</feature>
<sequence length="126" mass="12843">MDRKLNISTALRGVVGIGVAYVLLFQLVFAGFVAERMAMASLGLPGVICSSTSGTSPGDGPSHDRMAPAKCVVCALASALPVLPDIGGTLHARDATVVFAPAAAIASAPLQRQFTPRSSQGPPRQA</sequence>
<name>A0ABU0DP33_9HYPH</name>
<comment type="caution">
    <text evidence="2">The sequence shown here is derived from an EMBL/GenBank/DDBJ whole genome shotgun (WGS) entry which is preliminary data.</text>
</comment>
<keyword evidence="1" id="KW-1133">Transmembrane helix</keyword>
<keyword evidence="1" id="KW-0472">Membrane</keyword>
<accession>A0ABU0DP33</accession>
<dbReference type="Pfam" id="PF11162">
    <property type="entry name" value="DUF2946"/>
    <property type="match status" value="1"/>
</dbReference>
<keyword evidence="1" id="KW-0812">Transmembrane</keyword>
<dbReference type="RefSeq" id="WP_307064098.1">
    <property type="nucleotide sequence ID" value="NZ_JAUSUH010000014.1"/>
</dbReference>
<dbReference type="EMBL" id="JAUSUH010000014">
    <property type="protein sequence ID" value="MDQ0349960.1"/>
    <property type="molecule type" value="Genomic_DNA"/>
</dbReference>
<evidence type="ECO:0000313" key="3">
    <source>
        <dbReference type="Proteomes" id="UP001238467"/>
    </source>
</evidence>
<reference evidence="2 3" key="1">
    <citation type="submission" date="2023-07" db="EMBL/GenBank/DDBJ databases">
        <title>Genomic Encyclopedia of Type Strains, Phase IV (KMG-IV): sequencing the most valuable type-strain genomes for metagenomic binning, comparative biology and taxonomic classification.</title>
        <authorList>
            <person name="Goeker M."/>
        </authorList>
    </citation>
    <scope>NUCLEOTIDE SEQUENCE [LARGE SCALE GENOMIC DNA]</scope>
    <source>
        <strain evidence="2 3">DSM 1277</strain>
    </source>
</reference>
<evidence type="ECO:0000313" key="2">
    <source>
        <dbReference type="EMBL" id="MDQ0349960.1"/>
    </source>
</evidence>
<dbReference type="InterPro" id="IPR021333">
    <property type="entry name" value="DUF2946"/>
</dbReference>